<dbReference type="InterPro" id="IPR046357">
    <property type="entry name" value="PPIase_dom_sf"/>
</dbReference>
<reference evidence="2" key="1">
    <citation type="submission" date="2018-05" db="EMBL/GenBank/DDBJ databases">
        <authorList>
            <person name="Lanie J.A."/>
            <person name="Ng W.-L."/>
            <person name="Kazmierczak K.M."/>
            <person name="Andrzejewski T.M."/>
            <person name="Davidsen T.M."/>
            <person name="Wayne K.J."/>
            <person name="Tettelin H."/>
            <person name="Glass J.I."/>
            <person name="Rusch D."/>
            <person name="Podicherti R."/>
            <person name="Tsui H.-C.T."/>
            <person name="Winkler M.E."/>
        </authorList>
    </citation>
    <scope>NUCLEOTIDE SEQUENCE</scope>
</reference>
<dbReference type="PANTHER" id="PTHR47637">
    <property type="entry name" value="CHAPERONE SURA"/>
    <property type="match status" value="1"/>
</dbReference>
<dbReference type="InterPro" id="IPR050280">
    <property type="entry name" value="OMP_Chaperone_SurA"/>
</dbReference>
<dbReference type="PANTHER" id="PTHR47637:SF1">
    <property type="entry name" value="CHAPERONE SURA"/>
    <property type="match status" value="1"/>
</dbReference>
<accession>A0A381WYI2</accession>
<organism evidence="2">
    <name type="scientific">marine metagenome</name>
    <dbReference type="NCBI Taxonomy" id="408172"/>
    <lineage>
        <taxon>unclassified sequences</taxon>
        <taxon>metagenomes</taxon>
        <taxon>ecological metagenomes</taxon>
    </lineage>
</organism>
<name>A0A381WYI2_9ZZZZ</name>
<protein>
    <recommendedName>
        <fullName evidence="1">PpiC domain-containing protein</fullName>
    </recommendedName>
</protein>
<dbReference type="PROSITE" id="PS50198">
    <property type="entry name" value="PPIC_PPIASE_2"/>
    <property type="match status" value="1"/>
</dbReference>
<dbReference type="Gene3D" id="3.10.50.40">
    <property type="match status" value="1"/>
</dbReference>
<proteinExistence type="predicted"/>
<dbReference type="EMBL" id="UINC01013253">
    <property type="protein sequence ID" value="SVA57392.1"/>
    <property type="molecule type" value="Genomic_DNA"/>
</dbReference>
<evidence type="ECO:0000259" key="1">
    <source>
        <dbReference type="PROSITE" id="PS50198"/>
    </source>
</evidence>
<dbReference type="AlphaFoldDB" id="A0A381WYI2"/>
<feature type="domain" description="PpiC" evidence="1">
    <location>
        <begin position="108"/>
        <end position="209"/>
    </location>
</feature>
<gene>
    <name evidence="2" type="ORF">METZ01_LOCUS110246</name>
</gene>
<evidence type="ECO:0000313" key="2">
    <source>
        <dbReference type="EMBL" id="SVA57392.1"/>
    </source>
</evidence>
<dbReference type="GO" id="GO:0003755">
    <property type="term" value="F:peptidyl-prolyl cis-trans isomerase activity"/>
    <property type="evidence" value="ECO:0007669"/>
    <property type="project" value="InterPro"/>
</dbReference>
<dbReference type="Pfam" id="PF13616">
    <property type="entry name" value="Rotamase_3"/>
    <property type="match status" value="1"/>
</dbReference>
<sequence>MNVASSYNEKIDIVNRQIDLLLQLNIVNELGIEPENEEINGALIQLAQNNRISLSELKSHPQFTLFVEQIIETLSVIKLEQFITKDFKPELSENEILLNCRIEKSTGVKQIKIAQIIISEILDSDSSKSEQKNAVVGLLEKLTIHISKGASFEALAKLHSQHPSYYNGGLSEWLNVNTPNIEMFDSLEDGEVSKIYETDGAWAIAMKVDERYINPVMESCKQQIKNQESQTYYLQWLKELRDSAYIEIYTDKL</sequence>
<dbReference type="SUPFAM" id="SSF54534">
    <property type="entry name" value="FKBP-like"/>
    <property type="match status" value="1"/>
</dbReference>
<dbReference type="InterPro" id="IPR000297">
    <property type="entry name" value="PPIase_PpiC"/>
</dbReference>